<reference evidence="1" key="1">
    <citation type="journal article" date="2023" name="Science">
        <title>Genome structures resolve the early diversification of teleost fishes.</title>
        <authorList>
            <person name="Parey E."/>
            <person name="Louis A."/>
            <person name="Montfort J."/>
            <person name="Bouchez O."/>
            <person name="Roques C."/>
            <person name="Iampietro C."/>
            <person name="Lluch J."/>
            <person name="Castinel A."/>
            <person name="Donnadieu C."/>
            <person name="Desvignes T."/>
            <person name="Floi Bucao C."/>
            <person name="Jouanno E."/>
            <person name="Wen M."/>
            <person name="Mejri S."/>
            <person name="Dirks R."/>
            <person name="Jansen H."/>
            <person name="Henkel C."/>
            <person name="Chen W.J."/>
            <person name="Zahm M."/>
            <person name="Cabau C."/>
            <person name="Klopp C."/>
            <person name="Thompson A.W."/>
            <person name="Robinson-Rechavi M."/>
            <person name="Braasch I."/>
            <person name="Lecointre G."/>
            <person name="Bobe J."/>
            <person name="Postlethwait J.H."/>
            <person name="Berthelot C."/>
            <person name="Roest Crollius H."/>
            <person name="Guiguen Y."/>
        </authorList>
    </citation>
    <scope>NUCLEOTIDE SEQUENCE</scope>
    <source>
        <strain evidence="1">NC1722</strain>
    </source>
</reference>
<keyword evidence="2" id="KW-1185">Reference proteome</keyword>
<comment type="caution">
    <text evidence="1">The sequence shown here is derived from an EMBL/GenBank/DDBJ whole genome shotgun (WGS) entry which is preliminary data.</text>
</comment>
<protein>
    <submittedName>
        <fullName evidence="1">Uncharacterized protein</fullName>
    </submittedName>
</protein>
<organism evidence="1 2">
    <name type="scientific">Aldrovandia affinis</name>
    <dbReference type="NCBI Taxonomy" id="143900"/>
    <lineage>
        <taxon>Eukaryota</taxon>
        <taxon>Metazoa</taxon>
        <taxon>Chordata</taxon>
        <taxon>Craniata</taxon>
        <taxon>Vertebrata</taxon>
        <taxon>Euteleostomi</taxon>
        <taxon>Actinopterygii</taxon>
        <taxon>Neopterygii</taxon>
        <taxon>Teleostei</taxon>
        <taxon>Notacanthiformes</taxon>
        <taxon>Halosauridae</taxon>
        <taxon>Aldrovandia</taxon>
    </lineage>
</organism>
<gene>
    <name evidence="1" type="ORF">AAFF_G00283960</name>
</gene>
<evidence type="ECO:0000313" key="1">
    <source>
        <dbReference type="EMBL" id="KAJ8417169.1"/>
    </source>
</evidence>
<name>A0AAD7TA36_9TELE</name>
<sequence>MHLQKNIIALFSQRCESACGEGDVPLGGDERPAACSAHTELAIELTPPAALRHVFSCICPRKKEKKWEKTLPLVNARYSNRDGAWIKEEVAI</sequence>
<evidence type="ECO:0000313" key="2">
    <source>
        <dbReference type="Proteomes" id="UP001221898"/>
    </source>
</evidence>
<dbReference type="EMBL" id="JAINUG010000004">
    <property type="protein sequence ID" value="KAJ8417169.1"/>
    <property type="molecule type" value="Genomic_DNA"/>
</dbReference>
<dbReference type="Proteomes" id="UP001221898">
    <property type="component" value="Unassembled WGS sequence"/>
</dbReference>
<dbReference type="AlphaFoldDB" id="A0AAD7TA36"/>
<proteinExistence type="predicted"/>
<accession>A0AAD7TA36</accession>